<dbReference type="PANTHER" id="PTHR11257:SF13">
    <property type="entry name" value="GEO07322P1"/>
    <property type="match status" value="1"/>
</dbReference>
<evidence type="ECO:0000313" key="2">
    <source>
        <dbReference type="EMBL" id="AHC05672.1"/>
    </source>
</evidence>
<dbReference type="Gene3D" id="1.10.2080.10">
    <property type="entry name" value="Insect odorant-binding protein A10/Ejaculatory bulb-specific protein 3"/>
    <property type="match status" value="1"/>
</dbReference>
<dbReference type="OrthoDB" id="7256944at2759"/>
<sequence length="122" mass="13340">GKMRCLVILSAVLAVALAETYSTTHDQVDVEALVTNPDSLKAITNCFVDKGDCTETTAAFKKVLPEATEQACAKCTPAQKHMLKRYLEEVKKTFPADMDVLKQKYDPEGKHIEALRAALANA</sequence>
<feature type="chain" id="PRO_5004781137" evidence="1">
    <location>
        <begin position="19"/>
        <end position="122"/>
    </location>
</feature>
<dbReference type="EMBL" id="KC579434">
    <property type="protein sequence ID" value="AHC05672.1"/>
    <property type="molecule type" value="mRNA"/>
</dbReference>
<feature type="non-terminal residue" evidence="2">
    <location>
        <position position="1"/>
    </location>
</feature>
<dbReference type="InterPro" id="IPR005055">
    <property type="entry name" value="A10/PebIII"/>
</dbReference>
<reference evidence="2" key="1">
    <citation type="submission" date="2013-02" db="EMBL/GenBank/DDBJ databases">
        <title>Construction and analysis of the rice striped stem borer, Chilo suppressalis (Walker) (Lepidoptera: Pyralidae) olfactory-related cDNA library.</title>
        <authorList>
            <person name="Gong Z."/>
            <person name="Zhu Z."/>
        </authorList>
    </citation>
    <scope>NUCLEOTIDE SEQUENCE</scope>
    <source>
        <strain evidence="2">CSP1</strain>
    </source>
</reference>
<feature type="signal peptide" evidence="1">
    <location>
        <begin position="1"/>
        <end position="18"/>
    </location>
</feature>
<protein>
    <submittedName>
        <fullName evidence="2">Chemosensory protein</fullName>
    </submittedName>
</protein>
<dbReference type="Pfam" id="PF03392">
    <property type="entry name" value="OS-D"/>
    <property type="match status" value="1"/>
</dbReference>
<name>V9PYP3_CHISP</name>
<organism evidence="2">
    <name type="scientific">Chilo suppressalis</name>
    <name type="common">Asiatic rice borer moth</name>
    <dbReference type="NCBI Taxonomy" id="168631"/>
    <lineage>
        <taxon>Eukaryota</taxon>
        <taxon>Metazoa</taxon>
        <taxon>Ecdysozoa</taxon>
        <taxon>Arthropoda</taxon>
        <taxon>Hexapoda</taxon>
        <taxon>Insecta</taxon>
        <taxon>Pterygota</taxon>
        <taxon>Neoptera</taxon>
        <taxon>Endopterygota</taxon>
        <taxon>Lepidoptera</taxon>
        <taxon>Glossata</taxon>
        <taxon>Ditrysia</taxon>
        <taxon>Pyraloidea</taxon>
        <taxon>Crambidae</taxon>
        <taxon>Crambinae</taxon>
        <taxon>Chilo</taxon>
    </lineage>
</organism>
<dbReference type="PANTHER" id="PTHR11257">
    <property type="entry name" value="CHEMOSENSORY PROTEIN-RELATED"/>
    <property type="match status" value="1"/>
</dbReference>
<accession>V9PYP3</accession>
<evidence type="ECO:0000256" key="1">
    <source>
        <dbReference type="SAM" id="SignalP"/>
    </source>
</evidence>
<dbReference type="SUPFAM" id="SSF100910">
    <property type="entry name" value="Chemosensory protein Csp2"/>
    <property type="match status" value="1"/>
</dbReference>
<proteinExistence type="evidence at transcript level"/>
<keyword evidence="1" id="KW-0732">Signal</keyword>
<dbReference type="AlphaFoldDB" id="V9PYP3"/>
<dbReference type="InterPro" id="IPR036682">
    <property type="entry name" value="OS_D_A10/PebIII_sf"/>
</dbReference>